<feature type="transmembrane region" description="Helical" evidence="6">
    <location>
        <begin position="80"/>
        <end position="97"/>
    </location>
</feature>
<dbReference type="InterPro" id="IPR038330">
    <property type="entry name" value="TspO/MBR-related_sf"/>
</dbReference>
<dbReference type="Proteomes" id="UP000322940">
    <property type="component" value="Unassembled WGS sequence"/>
</dbReference>
<feature type="transmembrane region" description="Helical" evidence="6">
    <location>
        <begin position="132"/>
        <end position="152"/>
    </location>
</feature>
<evidence type="ECO:0000313" key="8">
    <source>
        <dbReference type="EMBL" id="OUN05036.1"/>
    </source>
</evidence>
<keyword evidence="4 6" id="KW-1133">Transmembrane helix</keyword>
<dbReference type="Pfam" id="PF03073">
    <property type="entry name" value="TspO_MBR"/>
    <property type="match status" value="1"/>
</dbReference>
<dbReference type="OrthoDB" id="9795496at2"/>
<dbReference type="GO" id="GO:0033013">
    <property type="term" value="P:tetrapyrrole metabolic process"/>
    <property type="evidence" value="ECO:0007669"/>
    <property type="project" value="UniProtKB-ARBA"/>
</dbReference>
<dbReference type="InterPro" id="IPR004307">
    <property type="entry name" value="TspO_MBR"/>
</dbReference>
<dbReference type="PANTHER" id="PTHR10057">
    <property type="entry name" value="PERIPHERAL-TYPE BENZODIAZEPINE RECEPTOR"/>
    <property type="match status" value="1"/>
</dbReference>
<comment type="subcellular location">
    <subcellularLocation>
        <location evidence="1">Membrane</location>
        <topology evidence="1">Multi-pass membrane protein</topology>
    </subcellularLocation>
</comment>
<evidence type="ECO:0000256" key="2">
    <source>
        <dbReference type="ARBA" id="ARBA00007524"/>
    </source>
</evidence>
<reference evidence="7 10" key="3">
    <citation type="journal article" date="2019" name="Nat. Med.">
        <title>A library of human gut bacterial isolates paired with longitudinal multiomics data enables mechanistic microbiome research.</title>
        <authorList>
            <person name="Poyet M."/>
            <person name="Groussin M."/>
            <person name="Gibbons S.M."/>
            <person name="Avila-Pacheco J."/>
            <person name="Jiang X."/>
            <person name="Kearney S.M."/>
            <person name="Perrotta A.R."/>
            <person name="Berdy B."/>
            <person name="Zhao S."/>
            <person name="Lieberman T.D."/>
            <person name="Swanson P.K."/>
            <person name="Smith M."/>
            <person name="Roesemann S."/>
            <person name="Alexander J.E."/>
            <person name="Rich S.A."/>
            <person name="Livny J."/>
            <person name="Vlamakis H."/>
            <person name="Clish C."/>
            <person name="Bullock K."/>
            <person name="Deik A."/>
            <person name="Scott J."/>
            <person name="Pierce K.A."/>
            <person name="Xavier R.J."/>
            <person name="Alm E.J."/>
        </authorList>
    </citation>
    <scope>NUCLEOTIDE SEQUENCE [LARGE SCALE GENOMIC DNA]</scope>
    <source>
        <strain evidence="7 10">BIOML-A266</strain>
    </source>
</reference>
<dbReference type="PANTHER" id="PTHR10057:SF0">
    <property type="entry name" value="TRANSLOCATOR PROTEIN"/>
    <property type="match status" value="1"/>
</dbReference>
<protein>
    <submittedName>
        <fullName evidence="8">Tryptophan-rich sensory protein</fullName>
    </submittedName>
</protein>
<evidence type="ECO:0000313" key="10">
    <source>
        <dbReference type="Proteomes" id="UP000322940"/>
    </source>
</evidence>
<dbReference type="EMBL" id="VVXH01000018">
    <property type="protein sequence ID" value="KAA2375985.1"/>
    <property type="molecule type" value="Genomic_DNA"/>
</dbReference>
<proteinExistence type="inferred from homology"/>
<keyword evidence="5 6" id="KW-0472">Membrane</keyword>
<keyword evidence="3 6" id="KW-0812">Transmembrane</keyword>
<feature type="transmembrane region" description="Helical" evidence="6">
    <location>
        <begin position="103"/>
        <end position="120"/>
    </location>
</feature>
<reference evidence="8" key="2">
    <citation type="journal article" date="2018" name="BMC Genomics">
        <title>Whole genome sequencing and function prediction of 133 gut anaerobes isolated from chicken caecum in pure cultures.</title>
        <authorList>
            <person name="Medvecky M."/>
            <person name="Cejkova D."/>
            <person name="Polansky O."/>
            <person name="Karasova D."/>
            <person name="Kubasova T."/>
            <person name="Cizek A."/>
            <person name="Rychlik I."/>
        </authorList>
    </citation>
    <scope>NUCLEOTIDE SEQUENCE</scope>
    <source>
        <strain evidence="8">An90</strain>
    </source>
</reference>
<dbReference type="EMBL" id="NFHB01000001">
    <property type="protein sequence ID" value="OUN05036.1"/>
    <property type="molecule type" value="Genomic_DNA"/>
</dbReference>
<evidence type="ECO:0000256" key="3">
    <source>
        <dbReference type="ARBA" id="ARBA00022692"/>
    </source>
</evidence>
<comment type="similarity">
    <text evidence="2">Belongs to the TspO/BZRP family.</text>
</comment>
<feature type="transmembrane region" description="Helical" evidence="6">
    <location>
        <begin position="46"/>
        <end position="68"/>
    </location>
</feature>
<dbReference type="FunFam" id="1.20.1260.100:FF:000001">
    <property type="entry name" value="translocator protein 2"/>
    <property type="match status" value="1"/>
</dbReference>
<name>A0A1Y3QZF5_9BACT</name>
<dbReference type="Gene3D" id="1.20.1260.100">
    <property type="entry name" value="TspO/MBR protein"/>
    <property type="match status" value="1"/>
</dbReference>
<evidence type="ECO:0000313" key="7">
    <source>
        <dbReference type="EMBL" id="KAA2375985.1"/>
    </source>
</evidence>
<feature type="transmembrane region" description="Helical" evidence="6">
    <location>
        <begin position="7"/>
        <end position="26"/>
    </location>
</feature>
<evidence type="ECO:0000256" key="6">
    <source>
        <dbReference type="SAM" id="Phobius"/>
    </source>
</evidence>
<dbReference type="GO" id="GO:0016020">
    <property type="term" value="C:membrane"/>
    <property type="evidence" value="ECO:0007669"/>
    <property type="project" value="UniProtKB-SubCell"/>
</dbReference>
<evidence type="ECO:0000313" key="9">
    <source>
        <dbReference type="Proteomes" id="UP000195772"/>
    </source>
</evidence>
<evidence type="ECO:0000256" key="1">
    <source>
        <dbReference type="ARBA" id="ARBA00004141"/>
    </source>
</evidence>
<organism evidence="8 9">
    <name type="scientific">Alistipes onderdonkii</name>
    <dbReference type="NCBI Taxonomy" id="328813"/>
    <lineage>
        <taxon>Bacteria</taxon>
        <taxon>Pseudomonadati</taxon>
        <taxon>Bacteroidota</taxon>
        <taxon>Bacteroidia</taxon>
        <taxon>Bacteroidales</taxon>
        <taxon>Rikenellaceae</taxon>
        <taxon>Alistipes</taxon>
    </lineage>
</organism>
<dbReference type="AlphaFoldDB" id="A0A1Y3QZF5"/>
<evidence type="ECO:0000256" key="4">
    <source>
        <dbReference type="ARBA" id="ARBA00022989"/>
    </source>
</evidence>
<dbReference type="PIRSF" id="PIRSF005859">
    <property type="entry name" value="PBR"/>
    <property type="match status" value="1"/>
</dbReference>
<comment type="caution">
    <text evidence="8">The sequence shown here is derived from an EMBL/GenBank/DDBJ whole genome shotgun (WGS) entry which is preliminary data.</text>
</comment>
<sequence length="158" mass="17614">MKKIWAYILPTVLCFVLGGLAGWLQHDAINEWYPLLDKPALTPPNAVFPIAWSIIYLCMGISGGLVLTSEAPARKSAVRLWFFQLGCNFLWSILFFVCRSPLLGMADIVVLDVLVILYLVRSANVRAAAAWLFVPYLCWLLFATYLNAYILVANGTGL</sequence>
<dbReference type="Proteomes" id="UP000195772">
    <property type="component" value="Unassembled WGS sequence"/>
</dbReference>
<evidence type="ECO:0000256" key="5">
    <source>
        <dbReference type="ARBA" id="ARBA00023136"/>
    </source>
</evidence>
<accession>A0A1Y3QZF5</accession>
<reference evidence="9" key="1">
    <citation type="submission" date="2017-04" db="EMBL/GenBank/DDBJ databases">
        <title>Function of individual gut microbiota members based on whole genome sequencing of pure cultures obtained from chicken caecum.</title>
        <authorList>
            <person name="Medvecky M."/>
            <person name="Cejkova D."/>
            <person name="Polansky O."/>
            <person name="Karasova D."/>
            <person name="Kubasova T."/>
            <person name="Cizek A."/>
            <person name="Rychlik I."/>
        </authorList>
    </citation>
    <scope>NUCLEOTIDE SEQUENCE [LARGE SCALE GENOMIC DNA]</scope>
    <source>
        <strain evidence="9">An90</strain>
    </source>
</reference>
<dbReference type="RefSeq" id="WP_018696584.1">
    <property type="nucleotide sequence ID" value="NZ_AP025562.1"/>
</dbReference>
<dbReference type="CDD" id="cd15904">
    <property type="entry name" value="TSPO_MBR"/>
    <property type="match status" value="1"/>
</dbReference>
<gene>
    <name evidence="8" type="ORF">B5G41_01665</name>
    <name evidence="7" type="ORF">F2Y10_14185</name>
</gene>
<dbReference type="eggNOG" id="COG3476">
    <property type="taxonomic scope" value="Bacteria"/>
</dbReference>